<dbReference type="Pfam" id="PF00535">
    <property type="entry name" value="Glycos_transf_2"/>
    <property type="match status" value="1"/>
</dbReference>
<evidence type="ECO:0000256" key="3">
    <source>
        <dbReference type="ARBA" id="ARBA00022679"/>
    </source>
</evidence>
<comment type="similarity">
    <text evidence="1">Belongs to the glycosyltransferase 2 family.</text>
</comment>
<proteinExistence type="inferred from homology"/>
<sequence length="243" mass="27643">MSKIVVIIPTYNERETMGVLIDELESEFRLISKHQMWILIVDGNSPDGTAEAARQKKKVHQNINLIIEKEKRGLGMAYLTGMNYAIHNLKADAFIEFDGDGQHDPKDIKRLVAELDNGYDYVIGSRYVAGGSIPEEWGWHRKFLSRFGSLFIKWLLHLPTNDNTSGLKLTRVAGFAEKLLLNEKEILSKRHAYKIHLLYEMLALGAKTKEIPIKFLERGGGASKSSLEDIIESLRVALVLYFR</sequence>
<organism evidence="5 6">
    <name type="scientific">Candidatus Harrisonbacteria bacterium RIFCSPHIGHO2_02_FULL_42_16</name>
    <dbReference type="NCBI Taxonomy" id="1798404"/>
    <lineage>
        <taxon>Bacteria</taxon>
        <taxon>Candidatus Harrisoniibacteriota</taxon>
    </lineage>
</organism>
<evidence type="ECO:0000313" key="6">
    <source>
        <dbReference type="Proteomes" id="UP000177960"/>
    </source>
</evidence>
<accession>A0A1G1ZIG8</accession>
<dbReference type="InterPro" id="IPR001173">
    <property type="entry name" value="Glyco_trans_2-like"/>
</dbReference>
<dbReference type="SUPFAM" id="SSF53448">
    <property type="entry name" value="Nucleotide-diphospho-sugar transferases"/>
    <property type="match status" value="1"/>
</dbReference>
<dbReference type="InterPro" id="IPR039528">
    <property type="entry name" value="DPM1-like"/>
</dbReference>
<dbReference type="Gene3D" id="3.90.550.10">
    <property type="entry name" value="Spore Coat Polysaccharide Biosynthesis Protein SpsA, Chain A"/>
    <property type="match status" value="1"/>
</dbReference>
<dbReference type="GO" id="GO:0016020">
    <property type="term" value="C:membrane"/>
    <property type="evidence" value="ECO:0007669"/>
    <property type="project" value="GOC"/>
</dbReference>
<dbReference type="PANTHER" id="PTHR43398:SF1">
    <property type="entry name" value="DOLICHOL-PHOSPHATE MANNOSYLTRANSFERASE SUBUNIT 1"/>
    <property type="match status" value="1"/>
</dbReference>
<keyword evidence="2" id="KW-0328">Glycosyltransferase</keyword>
<evidence type="ECO:0000259" key="4">
    <source>
        <dbReference type="Pfam" id="PF00535"/>
    </source>
</evidence>
<dbReference type="Proteomes" id="UP000177960">
    <property type="component" value="Unassembled WGS sequence"/>
</dbReference>
<dbReference type="STRING" id="1798404.A3B92_00720"/>
<protein>
    <recommendedName>
        <fullName evidence="4">Glycosyltransferase 2-like domain-containing protein</fullName>
    </recommendedName>
</protein>
<evidence type="ECO:0000256" key="2">
    <source>
        <dbReference type="ARBA" id="ARBA00022676"/>
    </source>
</evidence>
<dbReference type="GO" id="GO:0004582">
    <property type="term" value="F:dolichyl-phosphate beta-D-mannosyltransferase activity"/>
    <property type="evidence" value="ECO:0007669"/>
    <property type="project" value="InterPro"/>
</dbReference>
<dbReference type="InterPro" id="IPR029044">
    <property type="entry name" value="Nucleotide-diphossugar_trans"/>
</dbReference>
<name>A0A1G1ZIG8_9BACT</name>
<keyword evidence="3" id="KW-0808">Transferase</keyword>
<evidence type="ECO:0000313" key="5">
    <source>
        <dbReference type="EMBL" id="OGY64295.1"/>
    </source>
</evidence>
<dbReference type="GO" id="GO:0009247">
    <property type="term" value="P:glycolipid biosynthetic process"/>
    <property type="evidence" value="ECO:0007669"/>
    <property type="project" value="TreeGrafter"/>
</dbReference>
<gene>
    <name evidence="5" type="ORF">A3B92_00720</name>
</gene>
<dbReference type="AlphaFoldDB" id="A0A1G1ZIG8"/>
<feature type="domain" description="Glycosyltransferase 2-like" evidence="4">
    <location>
        <begin position="6"/>
        <end position="157"/>
    </location>
</feature>
<dbReference type="PANTHER" id="PTHR43398">
    <property type="entry name" value="DOLICHOL-PHOSPHATE MANNOSYLTRANSFERASE SUBUNIT 1"/>
    <property type="match status" value="1"/>
</dbReference>
<reference evidence="5 6" key="1">
    <citation type="journal article" date="2016" name="Nat. Commun.">
        <title>Thousands of microbial genomes shed light on interconnected biogeochemical processes in an aquifer system.</title>
        <authorList>
            <person name="Anantharaman K."/>
            <person name="Brown C.T."/>
            <person name="Hug L.A."/>
            <person name="Sharon I."/>
            <person name="Castelle C.J."/>
            <person name="Probst A.J."/>
            <person name="Thomas B.C."/>
            <person name="Singh A."/>
            <person name="Wilkins M.J."/>
            <person name="Karaoz U."/>
            <person name="Brodie E.L."/>
            <person name="Williams K.H."/>
            <person name="Hubbard S.S."/>
            <person name="Banfield J.F."/>
        </authorList>
    </citation>
    <scope>NUCLEOTIDE SEQUENCE [LARGE SCALE GENOMIC DNA]</scope>
</reference>
<comment type="caution">
    <text evidence="5">The sequence shown here is derived from an EMBL/GenBank/DDBJ whole genome shotgun (WGS) entry which is preliminary data.</text>
</comment>
<dbReference type="EMBL" id="MHJG01000005">
    <property type="protein sequence ID" value="OGY64295.1"/>
    <property type="molecule type" value="Genomic_DNA"/>
</dbReference>
<evidence type="ECO:0000256" key="1">
    <source>
        <dbReference type="ARBA" id="ARBA00006739"/>
    </source>
</evidence>